<keyword evidence="7" id="KW-1185">Reference proteome</keyword>
<dbReference type="PANTHER" id="PTHR10629:SF52">
    <property type="entry name" value="DNA (CYTOSINE-5)-METHYLTRANSFERASE 1"/>
    <property type="match status" value="1"/>
</dbReference>
<evidence type="ECO:0000256" key="3">
    <source>
        <dbReference type="ARBA" id="ARBA00022679"/>
    </source>
</evidence>
<evidence type="ECO:0000256" key="4">
    <source>
        <dbReference type="ARBA" id="ARBA00022691"/>
    </source>
</evidence>
<comment type="caution">
    <text evidence="6">The sequence shown here is derived from an EMBL/GenBank/DDBJ whole genome shotgun (WGS) entry which is preliminary data.</text>
</comment>
<dbReference type="Gene3D" id="3.40.50.150">
    <property type="entry name" value="Vaccinia Virus protein VP39"/>
    <property type="match status" value="1"/>
</dbReference>
<name>A0ABN9QF08_9DINO</name>
<feature type="non-terminal residue" evidence="6">
    <location>
        <position position="1"/>
    </location>
</feature>
<dbReference type="EC" id="2.1.1.37" evidence="1"/>
<dbReference type="Proteomes" id="UP001189429">
    <property type="component" value="Unassembled WGS sequence"/>
</dbReference>
<dbReference type="PANTHER" id="PTHR10629">
    <property type="entry name" value="CYTOSINE-SPECIFIC METHYLTRANSFERASE"/>
    <property type="match status" value="1"/>
</dbReference>
<gene>
    <name evidence="6" type="ORF">PCOR1329_LOCUS11298</name>
</gene>
<evidence type="ECO:0000313" key="7">
    <source>
        <dbReference type="Proteomes" id="UP001189429"/>
    </source>
</evidence>
<protein>
    <recommendedName>
        <fullName evidence="1">DNA (cytosine-5-)-methyltransferase</fullName>
        <ecNumber evidence="1">2.1.1.37</ecNumber>
    </recommendedName>
</protein>
<dbReference type="InterPro" id="IPR050390">
    <property type="entry name" value="C5-Methyltransferase"/>
</dbReference>
<sequence>AKDVVEVPDDSQKPLEGFDDSVDSHPGQCPGDGSPLRVTMSRMAQAMSKSFKHSFLAKVSEGIKSVSLGGEALLTYGSACSGSDLAFHAIESVLDTFLESWVPRSAEACKVKHVFACEKDQKKQKFLQAQFPQLECIFGDVSGLHSRTAKNMINDRRVPIPYVDLFAAGFSCKSRSNANNNSSSHKNCVQEGDLDTETGYTFHHIYRYILRSKPRLLFLENVSGLAEKDEGSSADGKEPKTQSDADWIVQQLEQNGYAARYVIFDASDFGSPAARKRIYFVAWLMEFDGLKDGSVRFDREKLGIVDRVMNNLTVEAISPKQCLILPPASLLPDSEHVTDFNCSSAKESRASESVWKEEHCNAFRGMEYPWPPEMPAKGVRDKGRKCTVQQDTVFSFYRMMLDDRNAELALFACSKFPMPPDSDPQFFDTKNSYSRTFAKDEDASPWRTVVPTLTGQGRMVVRYWYDGEVILRPVLGIECMAFAGWHFEWWEEPRCLYDDSLLINLAGNAFSAFAVVPIAMVLFHVQGAIWSVAQAVMSGEVPPAIDSQDDGDVSVGTSSSD</sequence>
<keyword evidence="3" id="KW-0808">Transferase</keyword>
<dbReference type="SUPFAM" id="SSF53335">
    <property type="entry name" value="S-adenosyl-L-methionine-dependent methyltransferases"/>
    <property type="match status" value="1"/>
</dbReference>
<evidence type="ECO:0000256" key="5">
    <source>
        <dbReference type="SAM" id="MobiDB-lite"/>
    </source>
</evidence>
<dbReference type="InterPro" id="IPR029063">
    <property type="entry name" value="SAM-dependent_MTases_sf"/>
</dbReference>
<evidence type="ECO:0000313" key="6">
    <source>
        <dbReference type="EMBL" id="CAK0804534.1"/>
    </source>
</evidence>
<dbReference type="InterPro" id="IPR001525">
    <property type="entry name" value="C5_MeTfrase"/>
</dbReference>
<proteinExistence type="predicted"/>
<organism evidence="6 7">
    <name type="scientific">Prorocentrum cordatum</name>
    <dbReference type="NCBI Taxonomy" id="2364126"/>
    <lineage>
        <taxon>Eukaryota</taxon>
        <taxon>Sar</taxon>
        <taxon>Alveolata</taxon>
        <taxon>Dinophyceae</taxon>
        <taxon>Prorocentrales</taxon>
        <taxon>Prorocentraceae</taxon>
        <taxon>Prorocentrum</taxon>
    </lineage>
</organism>
<accession>A0ABN9QF08</accession>
<reference evidence="6" key="1">
    <citation type="submission" date="2023-10" db="EMBL/GenBank/DDBJ databases">
        <authorList>
            <person name="Chen Y."/>
            <person name="Shah S."/>
            <person name="Dougan E. K."/>
            <person name="Thang M."/>
            <person name="Chan C."/>
        </authorList>
    </citation>
    <scope>NUCLEOTIDE SEQUENCE [LARGE SCALE GENOMIC DNA]</scope>
</reference>
<feature type="compositionally biased region" description="Basic and acidic residues" evidence="5">
    <location>
        <begin position="1"/>
        <end position="13"/>
    </location>
</feature>
<keyword evidence="2" id="KW-0489">Methyltransferase</keyword>
<feature type="region of interest" description="Disordered" evidence="5">
    <location>
        <begin position="1"/>
        <end position="28"/>
    </location>
</feature>
<evidence type="ECO:0000256" key="1">
    <source>
        <dbReference type="ARBA" id="ARBA00011975"/>
    </source>
</evidence>
<dbReference type="Pfam" id="PF00145">
    <property type="entry name" value="DNA_methylase"/>
    <property type="match status" value="1"/>
</dbReference>
<evidence type="ECO:0000256" key="2">
    <source>
        <dbReference type="ARBA" id="ARBA00022603"/>
    </source>
</evidence>
<dbReference type="EMBL" id="CAUYUJ010003255">
    <property type="protein sequence ID" value="CAK0804534.1"/>
    <property type="molecule type" value="Genomic_DNA"/>
</dbReference>
<keyword evidence="4" id="KW-0949">S-adenosyl-L-methionine</keyword>